<gene>
    <name evidence="2" type="ORF">VB248_18625</name>
</gene>
<proteinExistence type="predicted"/>
<dbReference type="EMBL" id="JAYFUM010000024">
    <property type="protein sequence ID" value="MEA5141174.1"/>
    <property type="molecule type" value="Genomic_DNA"/>
</dbReference>
<evidence type="ECO:0000313" key="3">
    <source>
        <dbReference type="Proteomes" id="UP001302949"/>
    </source>
</evidence>
<evidence type="ECO:0000259" key="1">
    <source>
        <dbReference type="Pfam" id="PF13524"/>
    </source>
</evidence>
<accession>A0ABU5QFW3</accession>
<keyword evidence="3" id="KW-1185">Reference proteome</keyword>
<evidence type="ECO:0000313" key="2">
    <source>
        <dbReference type="EMBL" id="MEA5141174.1"/>
    </source>
</evidence>
<organism evidence="2 3">
    <name type="scientific">Arcicella rigui</name>
    <dbReference type="NCBI Taxonomy" id="797020"/>
    <lineage>
        <taxon>Bacteria</taxon>
        <taxon>Pseudomonadati</taxon>
        <taxon>Bacteroidota</taxon>
        <taxon>Cytophagia</taxon>
        <taxon>Cytophagales</taxon>
        <taxon>Flectobacillaceae</taxon>
        <taxon>Arcicella</taxon>
    </lineage>
</organism>
<name>A0ABU5QFW3_9BACT</name>
<dbReference type="RefSeq" id="WP_323298331.1">
    <property type="nucleotide sequence ID" value="NZ_JAYFUM010000024.1"/>
</dbReference>
<dbReference type="Pfam" id="PF13524">
    <property type="entry name" value="Glyco_trans_1_2"/>
    <property type="match status" value="1"/>
</dbReference>
<comment type="caution">
    <text evidence="2">The sequence shown here is derived from an EMBL/GenBank/DDBJ whole genome shotgun (WGS) entry which is preliminary data.</text>
</comment>
<feature type="domain" description="Spore protein YkvP/CgeB glycosyl transferase-like" evidence="1">
    <location>
        <begin position="259"/>
        <end position="370"/>
    </location>
</feature>
<reference evidence="2 3" key="1">
    <citation type="submission" date="2023-12" db="EMBL/GenBank/DDBJ databases">
        <title>Novel species of the genus Arcicella isolated from rivers.</title>
        <authorList>
            <person name="Lu H."/>
        </authorList>
    </citation>
    <scope>NUCLEOTIDE SEQUENCE [LARGE SCALE GENOMIC DNA]</scope>
    <source>
        <strain evidence="2 3">KCTC 23307</strain>
    </source>
</reference>
<protein>
    <submittedName>
        <fullName evidence="2">Glycosyltransferase</fullName>
    </submittedName>
</protein>
<dbReference type="Proteomes" id="UP001302949">
    <property type="component" value="Unassembled WGS sequence"/>
</dbReference>
<dbReference type="InterPro" id="IPR055259">
    <property type="entry name" value="YkvP/CgeB_Glyco_trans-like"/>
</dbReference>
<sequence length="382" mass="45527">MKNLKIYKAFPAYDNYLDKFYHTNIELKNMTFFELQYALIRDGFPWIFSWSTNINNSDVDIFETVHNCEWLQKSWDVNKKIYINWQIEIVIEQIKSFKPNICVLYPPELFTQEIILQIKSVVNHEMVIVGYDGMNRMNVDLYKGYDLIVTCSDYISDYYKKNNKETYTLNFCFDESILDRITLKSTQQYNVGFSGSIYAKMHDYRYELLKYLTKRIDIEVRSEFGTERDYSLTSKGQLKRLIKRKDLSNYLGLWRISKANTGPVFGLEMYQFLHDSKISINMHGDHINFAANVRLYEITGVGSCMLTDWKTNISEIFIPDKEIVTYTSYEEAYDKVKFLLRNETLREKIAKAGQQKTIENYTYKKRLPHLFSFLKRFYNFNS</sequence>